<dbReference type="Proteomes" id="UP000663855">
    <property type="component" value="Unassembled WGS sequence"/>
</dbReference>
<accession>A0A814MTW3</accession>
<evidence type="ECO:0000313" key="1">
    <source>
        <dbReference type="EMBL" id="CAF1083412.1"/>
    </source>
</evidence>
<evidence type="ECO:0000313" key="2">
    <source>
        <dbReference type="EMBL" id="CAF2143075.1"/>
    </source>
</evidence>
<dbReference type="AlphaFoldDB" id="A0A814MTW3"/>
<gene>
    <name evidence="3" type="ORF">BYL167_LOCUS29012</name>
    <name evidence="1" type="ORF">CJN711_LOCUS6316</name>
    <name evidence="2" type="ORF">MBJ925_LOCUS29871</name>
</gene>
<name>A0A814MTW3_9BILA</name>
<dbReference type="EMBL" id="CAJNOV010001890">
    <property type="protein sequence ID" value="CAF1083412.1"/>
    <property type="molecule type" value="Genomic_DNA"/>
</dbReference>
<evidence type="ECO:0000313" key="3">
    <source>
        <dbReference type="EMBL" id="CAF4338719.1"/>
    </source>
</evidence>
<comment type="caution">
    <text evidence="1">The sequence shown here is derived from an EMBL/GenBank/DDBJ whole genome shotgun (WGS) entry which is preliminary data.</text>
</comment>
<sequence length="31" mass="3589">MEPKVGMEFVERALHKNQDIVGVIFIMTIDQ</sequence>
<dbReference type="Proteomes" id="UP000681967">
    <property type="component" value="Unassembled WGS sequence"/>
</dbReference>
<organism evidence="1 4">
    <name type="scientific">Rotaria magnacalcarata</name>
    <dbReference type="NCBI Taxonomy" id="392030"/>
    <lineage>
        <taxon>Eukaryota</taxon>
        <taxon>Metazoa</taxon>
        <taxon>Spiralia</taxon>
        <taxon>Gnathifera</taxon>
        <taxon>Rotifera</taxon>
        <taxon>Eurotatoria</taxon>
        <taxon>Bdelloidea</taxon>
        <taxon>Philodinida</taxon>
        <taxon>Philodinidae</taxon>
        <taxon>Rotaria</taxon>
    </lineage>
</organism>
<dbReference type="EMBL" id="CAJOBH010042989">
    <property type="protein sequence ID" value="CAF4338719.1"/>
    <property type="molecule type" value="Genomic_DNA"/>
</dbReference>
<dbReference type="Proteomes" id="UP000663824">
    <property type="component" value="Unassembled WGS sequence"/>
</dbReference>
<reference evidence="1" key="1">
    <citation type="submission" date="2021-02" db="EMBL/GenBank/DDBJ databases">
        <authorList>
            <person name="Nowell W R."/>
        </authorList>
    </citation>
    <scope>NUCLEOTIDE SEQUENCE</scope>
</reference>
<dbReference type="EMBL" id="CAJNRE010016033">
    <property type="protein sequence ID" value="CAF2143075.1"/>
    <property type="molecule type" value="Genomic_DNA"/>
</dbReference>
<proteinExistence type="predicted"/>
<protein>
    <submittedName>
        <fullName evidence="1">Uncharacterized protein</fullName>
    </submittedName>
</protein>
<feature type="non-terminal residue" evidence="1">
    <location>
        <position position="31"/>
    </location>
</feature>
<evidence type="ECO:0000313" key="4">
    <source>
        <dbReference type="Proteomes" id="UP000663855"/>
    </source>
</evidence>